<dbReference type="OrthoDB" id="56728at2759"/>
<reference evidence="3" key="1">
    <citation type="submission" date="2020-06" db="EMBL/GenBank/DDBJ databases">
        <authorList>
            <consortium name="Plant Systems Biology data submission"/>
        </authorList>
    </citation>
    <scope>NUCLEOTIDE SEQUENCE</scope>
    <source>
        <strain evidence="3">D6</strain>
    </source>
</reference>
<dbReference type="AlphaFoldDB" id="A0A9N8E4T0"/>
<feature type="compositionally biased region" description="Polar residues" evidence="1">
    <location>
        <begin position="349"/>
        <end position="358"/>
    </location>
</feature>
<name>A0A9N8E4T0_9STRA</name>
<feature type="compositionally biased region" description="Polar residues" evidence="1">
    <location>
        <begin position="319"/>
        <end position="330"/>
    </location>
</feature>
<proteinExistence type="predicted"/>
<dbReference type="EMBL" id="CAICTM010000540">
    <property type="protein sequence ID" value="CAB9512536.1"/>
    <property type="molecule type" value="Genomic_DNA"/>
</dbReference>
<dbReference type="Pfam" id="PF20710">
    <property type="entry name" value="DUF6824"/>
    <property type="match status" value="1"/>
</dbReference>
<comment type="caution">
    <text evidence="3">The sequence shown here is derived from an EMBL/GenBank/DDBJ whole genome shotgun (WGS) entry which is preliminary data.</text>
</comment>
<organism evidence="3 4">
    <name type="scientific">Seminavis robusta</name>
    <dbReference type="NCBI Taxonomy" id="568900"/>
    <lineage>
        <taxon>Eukaryota</taxon>
        <taxon>Sar</taxon>
        <taxon>Stramenopiles</taxon>
        <taxon>Ochrophyta</taxon>
        <taxon>Bacillariophyta</taxon>
        <taxon>Bacillariophyceae</taxon>
        <taxon>Bacillariophycidae</taxon>
        <taxon>Naviculales</taxon>
        <taxon>Naviculaceae</taxon>
        <taxon>Seminavis</taxon>
    </lineage>
</organism>
<keyword evidence="4" id="KW-1185">Reference proteome</keyword>
<gene>
    <name evidence="3" type="ORF">SEMRO_541_G163170.1</name>
</gene>
<protein>
    <submittedName>
        <fullName evidence="3">Transcriptional regulator</fullName>
    </submittedName>
</protein>
<feature type="compositionally biased region" description="Low complexity" evidence="1">
    <location>
        <begin position="332"/>
        <end position="346"/>
    </location>
</feature>
<feature type="compositionally biased region" description="Low complexity" evidence="1">
    <location>
        <begin position="384"/>
        <end position="394"/>
    </location>
</feature>
<accession>A0A9N8E4T0</accession>
<evidence type="ECO:0000256" key="1">
    <source>
        <dbReference type="SAM" id="MobiDB-lite"/>
    </source>
</evidence>
<dbReference type="Proteomes" id="UP001153069">
    <property type="component" value="Unassembled WGS sequence"/>
</dbReference>
<feature type="region of interest" description="Disordered" evidence="1">
    <location>
        <begin position="1"/>
        <end position="92"/>
    </location>
</feature>
<evidence type="ECO:0000313" key="3">
    <source>
        <dbReference type="EMBL" id="CAB9512536.1"/>
    </source>
</evidence>
<dbReference type="InterPro" id="IPR049227">
    <property type="entry name" value="DUF6824"/>
</dbReference>
<feature type="region of interest" description="Disordered" evidence="1">
    <location>
        <begin position="319"/>
        <end position="401"/>
    </location>
</feature>
<feature type="domain" description="DUF6824" evidence="2">
    <location>
        <begin position="84"/>
        <end position="173"/>
    </location>
</feature>
<evidence type="ECO:0000259" key="2">
    <source>
        <dbReference type="Pfam" id="PF20710"/>
    </source>
</evidence>
<feature type="compositionally biased region" description="Low complexity" evidence="1">
    <location>
        <begin position="35"/>
        <end position="63"/>
    </location>
</feature>
<sequence>MADSDKASPSNDDTKPQAPLSAAAPVGSEARPAVPSESSNSDLSPSEQGGSPASDDASESDAGVPPPVVNGRSNSGIEYPGQHDVKLGRGGDANSHVGNIKFRQLVNQFKTRYSAASRANKPLVADEVVQIWRKLDPPGRFLIRTHPSMGDDSPWHDVGDKKARKKCSQALREKDRSEDLLASMHMYPHVTPQYHGMGMPGYMPIPNPHMTMMGAAMPGMAGAPYAAAYPMAYAPHAAQVNGNNAMAANAPYAAQMQANNAMAPQAAQMPAANNVATNAAYALQMPSANHVAYGAPQAAQMPTANFVASAPAVATASNQAANSNVPSTIQMPAPNNHPGAPNAPVPMTAKSSTGSSSEQSRKRIRQLDAASARHQSSDNRRVAPRTTTAAPVAAQQNRQPQQPVMVSANNGQAAFHQYHGQQQQQHQAQPALAVAAANAQMYQQQLWRTATTSSSCSNSNMELHSLQHP</sequence>
<evidence type="ECO:0000313" key="4">
    <source>
        <dbReference type="Proteomes" id="UP001153069"/>
    </source>
</evidence>